<comment type="caution">
    <text evidence="2">The sequence shown here is derived from an EMBL/GenBank/DDBJ whole genome shotgun (WGS) entry which is preliminary data.</text>
</comment>
<accession>G2EDA3</accession>
<protein>
    <recommendedName>
        <fullName evidence="1">Transposase DDE domain-containing protein</fullName>
    </recommendedName>
</protein>
<feature type="domain" description="Transposase DDE" evidence="1">
    <location>
        <begin position="2"/>
        <end position="58"/>
    </location>
</feature>
<dbReference type="STRING" id="1046627.BZARG_2835"/>
<evidence type="ECO:0000313" key="3">
    <source>
        <dbReference type="Proteomes" id="UP000003730"/>
    </source>
</evidence>
<keyword evidence="3" id="KW-1185">Reference proteome</keyword>
<dbReference type="PATRIC" id="fig|1046627.3.peg.1504"/>
<proteinExistence type="predicted"/>
<sequence length="88" mass="10158">MERVNSPQGSYMTGKRQSTVEPVFGILTQFMGLRKINTIGIEQANKVMHLAAMAYTFKTCLPAGRSTRSLHRNWQKPRQKRLVLYFLK</sequence>
<organism evidence="2 3">
    <name type="scientific">Bizionia argentinensis JUB59</name>
    <dbReference type="NCBI Taxonomy" id="1046627"/>
    <lineage>
        <taxon>Bacteria</taxon>
        <taxon>Pseudomonadati</taxon>
        <taxon>Bacteroidota</taxon>
        <taxon>Flavobacteriia</taxon>
        <taxon>Flavobacteriales</taxon>
        <taxon>Flavobacteriaceae</taxon>
        <taxon>Bizionia</taxon>
    </lineage>
</organism>
<dbReference type="Proteomes" id="UP000003730">
    <property type="component" value="Unassembled WGS sequence"/>
</dbReference>
<dbReference type="InterPro" id="IPR025668">
    <property type="entry name" value="Tnp_DDE_dom"/>
</dbReference>
<name>G2EDA3_9FLAO</name>
<dbReference type="Pfam" id="PF13751">
    <property type="entry name" value="DDE_Tnp_1_6"/>
    <property type="match status" value="1"/>
</dbReference>
<dbReference type="AlphaFoldDB" id="G2EDA3"/>
<reference evidence="2 3" key="1">
    <citation type="journal article" date="2008" name="Int. J. Syst. Evol. Microbiol.">
        <title>Bizionia argentinensis sp. nov., isolated from surface marine water in Antarctica.</title>
        <authorList>
            <person name="Bercovich A."/>
            <person name="Vazquez S.C."/>
            <person name="Yankilevich P."/>
            <person name="Coria S.H."/>
            <person name="Foti M."/>
            <person name="Hernandez E."/>
            <person name="Vidal A."/>
            <person name="Ruberto L."/>
            <person name="Melo C."/>
            <person name="Marenssi S."/>
            <person name="Criscuolo M."/>
            <person name="Memoli M."/>
            <person name="Arguelles M."/>
            <person name="Mac Cormack W.P."/>
        </authorList>
    </citation>
    <scope>NUCLEOTIDE SEQUENCE [LARGE SCALE GENOMIC DNA]</scope>
    <source>
        <strain evidence="2 3">JUB59</strain>
    </source>
</reference>
<dbReference type="eggNOG" id="COG3039">
    <property type="taxonomic scope" value="Bacteria"/>
</dbReference>
<gene>
    <name evidence="2" type="ORF">BZARG_2835</name>
</gene>
<evidence type="ECO:0000313" key="2">
    <source>
        <dbReference type="EMBL" id="EGV43570.2"/>
    </source>
</evidence>
<dbReference type="OrthoDB" id="1454687at2"/>
<dbReference type="EMBL" id="AFXZ01000024">
    <property type="protein sequence ID" value="EGV43570.2"/>
    <property type="molecule type" value="Genomic_DNA"/>
</dbReference>
<evidence type="ECO:0000259" key="1">
    <source>
        <dbReference type="Pfam" id="PF13751"/>
    </source>
</evidence>